<accession>A0AAP0PY61</accession>
<evidence type="ECO:0000313" key="1">
    <source>
        <dbReference type="EMBL" id="KAK9160628.1"/>
    </source>
</evidence>
<sequence>MVFSSLARSLVPPLLSSLLQNPLSVADMYASTMPSSSTVALCDSSTHRGLH</sequence>
<reference evidence="1 2" key="1">
    <citation type="submission" date="2024-01" db="EMBL/GenBank/DDBJ databases">
        <title>Genome assemblies of Stephania.</title>
        <authorList>
            <person name="Yang L."/>
        </authorList>
    </citation>
    <scope>NUCLEOTIDE SEQUENCE [LARGE SCALE GENOMIC DNA]</scope>
    <source>
        <strain evidence="1">YNDBR</strain>
        <tissue evidence="1">Leaf</tissue>
    </source>
</reference>
<proteinExistence type="predicted"/>
<protein>
    <submittedName>
        <fullName evidence="1">Uncharacterized protein</fullName>
    </submittedName>
</protein>
<organism evidence="1 2">
    <name type="scientific">Stephania yunnanensis</name>
    <dbReference type="NCBI Taxonomy" id="152371"/>
    <lineage>
        <taxon>Eukaryota</taxon>
        <taxon>Viridiplantae</taxon>
        <taxon>Streptophyta</taxon>
        <taxon>Embryophyta</taxon>
        <taxon>Tracheophyta</taxon>
        <taxon>Spermatophyta</taxon>
        <taxon>Magnoliopsida</taxon>
        <taxon>Ranunculales</taxon>
        <taxon>Menispermaceae</taxon>
        <taxon>Menispermoideae</taxon>
        <taxon>Cissampelideae</taxon>
        <taxon>Stephania</taxon>
    </lineage>
</organism>
<dbReference type="EMBL" id="JBBNAF010000003">
    <property type="protein sequence ID" value="KAK9160628.1"/>
    <property type="molecule type" value="Genomic_DNA"/>
</dbReference>
<evidence type="ECO:0000313" key="2">
    <source>
        <dbReference type="Proteomes" id="UP001420932"/>
    </source>
</evidence>
<gene>
    <name evidence="1" type="ORF">Syun_006969</name>
</gene>
<comment type="caution">
    <text evidence="1">The sequence shown here is derived from an EMBL/GenBank/DDBJ whole genome shotgun (WGS) entry which is preliminary data.</text>
</comment>
<name>A0AAP0PY61_9MAGN</name>
<keyword evidence="2" id="KW-1185">Reference proteome</keyword>
<dbReference type="AlphaFoldDB" id="A0AAP0PY61"/>
<dbReference type="Proteomes" id="UP001420932">
    <property type="component" value="Unassembled WGS sequence"/>
</dbReference>